<accession>A0AAN7X243</accession>
<feature type="compositionally biased region" description="Basic and acidic residues" evidence="1">
    <location>
        <begin position="190"/>
        <end position="204"/>
    </location>
</feature>
<evidence type="ECO:0008006" key="5">
    <source>
        <dbReference type="Google" id="ProtNLM"/>
    </source>
</evidence>
<feature type="compositionally biased region" description="Pro residues" evidence="1">
    <location>
        <begin position="207"/>
        <end position="217"/>
    </location>
</feature>
<dbReference type="AlphaFoldDB" id="A0AAN7X243"/>
<proteinExistence type="predicted"/>
<reference evidence="3 4" key="1">
    <citation type="journal article" date="2023" name="Genes (Basel)">
        <title>Chromosome-Level Genome Assembly and Circadian Gene Repertoire of the Patagonia Blennie Eleginops maclovinus-The Closest Ancestral Proxy of Antarctic Cryonotothenioids.</title>
        <authorList>
            <person name="Cheng C.C."/>
            <person name="Rivera-Colon A.G."/>
            <person name="Minhas B.F."/>
            <person name="Wilson L."/>
            <person name="Rayamajhi N."/>
            <person name="Vargas-Chacoff L."/>
            <person name="Catchen J.M."/>
        </authorList>
    </citation>
    <scope>NUCLEOTIDE SEQUENCE [LARGE SCALE GENOMIC DNA]</scope>
    <source>
        <strain evidence="3">JMC-PN-2008</strain>
    </source>
</reference>
<reference evidence="3 4" key="2">
    <citation type="journal article" date="2023" name="Mol. Biol. Evol.">
        <title>Genomics of Secondarily Temperate Adaptation in the Only Non-Antarctic Icefish.</title>
        <authorList>
            <person name="Rivera-Colon A.G."/>
            <person name="Rayamajhi N."/>
            <person name="Minhas B.F."/>
            <person name="Madrigal G."/>
            <person name="Bilyk K.T."/>
            <person name="Yoon V."/>
            <person name="Hune M."/>
            <person name="Gregory S."/>
            <person name="Cheng C.H.C."/>
            <person name="Catchen J.M."/>
        </authorList>
    </citation>
    <scope>NUCLEOTIDE SEQUENCE [LARGE SCALE GENOMIC DNA]</scope>
    <source>
        <strain evidence="3">JMC-PN-2008</strain>
    </source>
</reference>
<feature type="compositionally biased region" description="Polar residues" evidence="1">
    <location>
        <begin position="165"/>
        <end position="177"/>
    </location>
</feature>
<sequence>MADFRWIEVFLFLTLITLTAGAILPYEPDPVISHTVRSGKEVTLPCKVTKDDAGRYTCRQSPQFQEVINLAVVTMAEHKSHDKNYELLKCRVNEFNHKVNQLFSPQFSGGTTEAVSALGCVMLAMRVAQILLLTVITVLLLKYRGNQRPPDDSTVHHDGNRRGGTVTQFRSGQQQGPDSLVDLSVVTMTEHQDTDESSGEDTKPAKTNPPPPPPPPTTTTTTANNNMNSGWWWGLIVVTVGVAALTIISVAVIRRKRTQGQRLQMDENMQADPEDGVSYASISYTRTTNHAARGKYDDDEVYRGCNRTGLPLLSVRIRSGEQQGPDSEVDLSVVTMTEHQDTDETFSLQSSGEDDGAAKTKTPTPTPTTTTSQNIKQPDWWLYLFLALVLVALLIIIVAIIRWRKMKGKEARTKDSVDLTSNSAKTAPETSQADPEDGVSYASVSYTKKTNKKAQVKVKKDVDEGDAVTYTTVKASTIDPSSLYATIY</sequence>
<feature type="transmembrane region" description="Helical" evidence="2">
    <location>
        <begin position="114"/>
        <end position="141"/>
    </location>
</feature>
<keyword evidence="2" id="KW-0812">Transmembrane</keyword>
<feature type="region of interest" description="Disordered" evidence="1">
    <location>
        <begin position="412"/>
        <end position="439"/>
    </location>
</feature>
<dbReference type="EMBL" id="JAUZQC010000020">
    <property type="protein sequence ID" value="KAK5852609.1"/>
    <property type="molecule type" value="Genomic_DNA"/>
</dbReference>
<feature type="transmembrane region" description="Helical" evidence="2">
    <location>
        <begin position="7"/>
        <end position="26"/>
    </location>
</feature>
<feature type="compositionally biased region" description="Low complexity" evidence="1">
    <location>
        <begin position="359"/>
        <end position="371"/>
    </location>
</feature>
<feature type="region of interest" description="Disordered" evidence="1">
    <location>
        <begin position="340"/>
        <end position="373"/>
    </location>
</feature>
<evidence type="ECO:0000313" key="4">
    <source>
        <dbReference type="Proteomes" id="UP001346869"/>
    </source>
</evidence>
<evidence type="ECO:0000256" key="1">
    <source>
        <dbReference type="SAM" id="MobiDB-lite"/>
    </source>
</evidence>
<feature type="region of interest" description="Disordered" evidence="1">
    <location>
        <begin position="147"/>
        <end position="225"/>
    </location>
</feature>
<feature type="transmembrane region" description="Helical" evidence="2">
    <location>
        <begin position="231"/>
        <end position="253"/>
    </location>
</feature>
<evidence type="ECO:0000313" key="3">
    <source>
        <dbReference type="EMBL" id="KAK5852609.1"/>
    </source>
</evidence>
<feature type="transmembrane region" description="Helical" evidence="2">
    <location>
        <begin position="380"/>
        <end position="403"/>
    </location>
</feature>
<dbReference type="Proteomes" id="UP001346869">
    <property type="component" value="Unassembled WGS sequence"/>
</dbReference>
<keyword evidence="2" id="KW-1133">Transmembrane helix</keyword>
<feature type="compositionally biased region" description="Polar residues" evidence="1">
    <location>
        <begin position="418"/>
        <end position="433"/>
    </location>
</feature>
<keyword evidence="4" id="KW-1185">Reference proteome</keyword>
<gene>
    <name evidence="3" type="ORF">PBY51_006461</name>
</gene>
<keyword evidence="2" id="KW-0472">Membrane</keyword>
<feature type="compositionally biased region" description="Basic and acidic residues" evidence="1">
    <location>
        <begin position="149"/>
        <end position="161"/>
    </location>
</feature>
<organism evidence="3 4">
    <name type="scientific">Eleginops maclovinus</name>
    <name type="common">Patagonian blennie</name>
    <name type="synonym">Eleginus maclovinus</name>
    <dbReference type="NCBI Taxonomy" id="56733"/>
    <lineage>
        <taxon>Eukaryota</taxon>
        <taxon>Metazoa</taxon>
        <taxon>Chordata</taxon>
        <taxon>Craniata</taxon>
        <taxon>Vertebrata</taxon>
        <taxon>Euteleostomi</taxon>
        <taxon>Actinopterygii</taxon>
        <taxon>Neopterygii</taxon>
        <taxon>Teleostei</taxon>
        <taxon>Neoteleostei</taxon>
        <taxon>Acanthomorphata</taxon>
        <taxon>Eupercaria</taxon>
        <taxon>Perciformes</taxon>
        <taxon>Notothenioidei</taxon>
        <taxon>Eleginopidae</taxon>
        <taxon>Eleginops</taxon>
    </lineage>
</organism>
<name>A0AAN7X243_ELEMC</name>
<comment type="caution">
    <text evidence="3">The sequence shown here is derived from an EMBL/GenBank/DDBJ whole genome shotgun (WGS) entry which is preliminary data.</text>
</comment>
<evidence type="ECO:0000256" key="2">
    <source>
        <dbReference type="SAM" id="Phobius"/>
    </source>
</evidence>
<protein>
    <recommendedName>
        <fullName evidence="5">Ig-like domain-containing protein</fullName>
    </recommendedName>
</protein>